<feature type="region of interest" description="Disordered" evidence="1">
    <location>
        <begin position="1"/>
        <end position="23"/>
    </location>
</feature>
<keyword evidence="2" id="KW-1133">Transmembrane helix</keyword>
<dbReference type="Proteomes" id="UP001610990">
    <property type="component" value="Unassembled WGS sequence"/>
</dbReference>
<evidence type="ECO:0000256" key="1">
    <source>
        <dbReference type="SAM" id="MobiDB-lite"/>
    </source>
</evidence>
<feature type="transmembrane region" description="Helical" evidence="2">
    <location>
        <begin position="56"/>
        <end position="75"/>
    </location>
</feature>
<feature type="compositionally biased region" description="Pro residues" evidence="1">
    <location>
        <begin position="10"/>
        <end position="22"/>
    </location>
</feature>
<evidence type="ECO:0000313" key="4">
    <source>
        <dbReference type="Proteomes" id="UP001610990"/>
    </source>
</evidence>
<protein>
    <recommendedName>
        <fullName evidence="5">Lipoprotein</fullName>
    </recommendedName>
</protein>
<keyword evidence="2" id="KW-0812">Transmembrane</keyword>
<evidence type="ECO:0000313" key="3">
    <source>
        <dbReference type="EMBL" id="MFH8589045.1"/>
    </source>
</evidence>
<organism evidence="3 4">
    <name type="scientific">Streptomyces celluloflavus</name>
    <dbReference type="NCBI Taxonomy" id="58344"/>
    <lineage>
        <taxon>Bacteria</taxon>
        <taxon>Bacillati</taxon>
        <taxon>Actinomycetota</taxon>
        <taxon>Actinomycetes</taxon>
        <taxon>Kitasatosporales</taxon>
        <taxon>Streptomycetaceae</taxon>
        <taxon>Streptomyces</taxon>
    </lineage>
</organism>
<keyword evidence="2" id="KW-0472">Membrane</keyword>
<gene>
    <name evidence="3" type="ORF">ACH4GP_32485</name>
</gene>
<sequence>MTNTQNAQPTHPPSQPSEPDPPFLSLHTTVVRLAAAVIGIVLGCLTALAGTSAAGAVVAGLTAAGASVPVLRSLVR</sequence>
<proteinExistence type="predicted"/>
<feature type="transmembrane region" description="Helical" evidence="2">
    <location>
        <begin position="30"/>
        <end position="50"/>
    </location>
</feature>
<dbReference type="RefSeq" id="WP_397676071.1">
    <property type="nucleotide sequence ID" value="NZ_JBIRGH010000029.1"/>
</dbReference>
<reference evidence="3 4" key="1">
    <citation type="submission" date="2024-10" db="EMBL/GenBank/DDBJ databases">
        <title>The Natural Products Discovery Center: Release of the First 8490 Sequenced Strains for Exploring Actinobacteria Biosynthetic Diversity.</title>
        <authorList>
            <person name="Kalkreuter E."/>
            <person name="Kautsar S.A."/>
            <person name="Yang D."/>
            <person name="Bader C.D."/>
            <person name="Teijaro C.N."/>
            <person name="Fluegel L."/>
            <person name="Davis C.M."/>
            <person name="Simpson J.R."/>
            <person name="Lauterbach L."/>
            <person name="Steele A.D."/>
            <person name="Gui C."/>
            <person name="Meng S."/>
            <person name="Li G."/>
            <person name="Viehrig K."/>
            <person name="Ye F."/>
            <person name="Su P."/>
            <person name="Kiefer A.F."/>
            <person name="Nichols A."/>
            <person name="Cepeda A.J."/>
            <person name="Yan W."/>
            <person name="Fan B."/>
            <person name="Jiang Y."/>
            <person name="Adhikari A."/>
            <person name="Zheng C.-J."/>
            <person name="Schuster L."/>
            <person name="Cowan T.M."/>
            <person name="Smanski M.J."/>
            <person name="Chevrette M.G."/>
            <person name="De Carvalho L.P.S."/>
            <person name="Shen B."/>
        </authorList>
    </citation>
    <scope>NUCLEOTIDE SEQUENCE [LARGE SCALE GENOMIC DNA]</scope>
    <source>
        <strain evidence="3 4">NPDC018013</strain>
    </source>
</reference>
<evidence type="ECO:0000256" key="2">
    <source>
        <dbReference type="SAM" id="Phobius"/>
    </source>
</evidence>
<name>A0ABW7RRV0_9ACTN</name>
<evidence type="ECO:0008006" key="5">
    <source>
        <dbReference type="Google" id="ProtNLM"/>
    </source>
</evidence>
<dbReference type="EMBL" id="JBIRGH010000029">
    <property type="protein sequence ID" value="MFH8589045.1"/>
    <property type="molecule type" value="Genomic_DNA"/>
</dbReference>
<comment type="caution">
    <text evidence="3">The sequence shown here is derived from an EMBL/GenBank/DDBJ whole genome shotgun (WGS) entry which is preliminary data.</text>
</comment>
<accession>A0ABW7RRV0</accession>
<keyword evidence="4" id="KW-1185">Reference proteome</keyword>